<feature type="domain" description="VOC" evidence="1">
    <location>
        <begin position="7"/>
        <end position="118"/>
    </location>
</feature>
<evidence type="ECO:0000313" key="2">
    <source>
        <dbReference type="EMBL" id="MBM3116481.1"/>
    </source>
</evidence>
<protein>
    <recommendedName>
        <fullName evidence="1">VOC domain-containing protein</fullName>
    </recommendedName>
</protein>
<dbReference type="Proteomes" id="UP000809431">
    <property type="component" value="Unassembled WGS sequence"/>
</dbReference>
<dbReference type="SUPFAM" id="SSF54593">
    <property type="entry name" value="Glyoxalase/Bleomycin resistance protein/Dihydroxybiphenyl dioxygenase"/>
    <property type="match status" value="1"/>
</dbReference>
<dbReference type="RefSeq" id="WP_203538726.1">
    <property type="nucleotide sequence ID" value="NZ_JAESND010000005.1"/>
</dbReference>
<sequence>MTAMFKTVDSIVLFVADIEAAARWYAALLSADVEYENAFYAFVRGPGVTLGFHPADNKCPGGVGGTTVYWTVDDLPASIARLQTLGARLYRGPMVTSFGAQAAMLLDPFGCSIGLNQLAPGEAR</sequence>
<comment type="caution">
    <text evidence="2">The sequence shown here is derived from an EMBL/GenBank/DDBJ whole genome shotgun (WGS) entry which is preliminary data.</text>
</comment>
<organism evidence="2 3">
    <name type="scientific">Jeongeupia naejangsanensis</name>
    <dbReference type="NCBI Taxonomy" id="613195"/>
    <lineage>
        <taxon>Bacteria</taxon>
        <taxon>Pseudomonadati</taxon>
        <taxon>Pseudomonadota</taxon>
        <taxon>Betaproteobacteria</taxon>
        <taxon>Neisseriales</taxon>
        <taxon>Chitinibacteraceae</taxon>
        <taxon>Jeongeupia</taxon>
    </lineage>
</organism>
<evidence type="ECO:0000259" key="1">
    <source>
        <dbReference type="PROSITE" id="PS51819"/>
    </source>
</evidence>
<dbReference type="InterPro" id="IPR037523">
    <property type="entry name" value="VOC_core"/>
</dbReference>
<dbReference type="PROSITE" id="PS51819">
    <property type="entry name" value="VOC"/>
    <property type="match status" value="1"/>
</dbReference>
<proteinExistence type="predicted"/>
<dbReference type="Pfam" id="PF18029">
    <property type="entry name" value="Glyoxalase_6"/>
    <property type="match status" value="1"/>
</dbReference>
<dbReference type="InterPro" id="IPR029068">
    <property type="entry name" value="Glyas_Bleomycin-R_OHBP_Dase"/>
</dbReference>
<dbReference type="EMBL" id="JAESND010000005">
    <property type="protein sequence ID" value="MBM3116481.1"/>
    <property type="molecule type" value="Genomic_DNA"/>
</dbReference>
<reference evidence="2 3" key="1">
    <citation type="submission" date="2021-01" db="EMBL/GenBank/DDBJ databases">
        <title>Draft Genome Sequence and Polyhydroxyalkanoate Biosynthetic Potential of Jeongeupia naejangsanensis Type Strain DSM 24253.</title>
        <authorList>
            <person name="Turrini P."/>
            <person name="Artuso I."/>
            <person name="Lugli G.A."/>
            <person name="Frangipani E."/>
            <person name="Ventura M."/>
            <person name="Visca P."/>
        </authorList>
    </citation>
    <scope>NUCLEOTIDE SEQUENCE [LARGE SCALE GENOMIC DNA]</scope>
    <source>
        <strain evidence="2 3">DSM 24253</strain>
    </source>
</reference>
<gene>
    <name evidence="2" type="ORF">JMJ54_11625</name>
</gene>
<dbReference type="InterPro" id="IPR041581">
    <property type="entry name" value="Glyoxalase_6"/>
</dbReference>
<accession>A0ABS2BN95</accession>
<dbReference type="Gene3D" id="3.10.180.10">
    <property type="entry name" value="2,3-Dihydroxybiphenyl 1,2-Dioxygenase, domain 1"/>
    <property type="match status" value="1"/>
</dbReference>
<keyword evidence="3" id="KW-1185">Reference proteome</keyword>
<evidence type="ECO:0000313" key="3">
    <source>
        <dbReference type="Proteomes" id="UP000809431"/>
    </source>
</evidence>
<name>A0ABS2BN95_9NEIS</name>